<sequence>MAPWFLIPREHHMHEYSTETLLAIDVRADGQVHVAPGIAAFDGRHCNLLVAVARAVEAVVAEHTAVLPARATA</sequence>
<dbReference type="Proteomes" id="UP000320693">
    <property type="component" value="Unassembled WGS sequence"/>
</dbReference>
<gene>
    <name evidence="1" type="ORF">PSA01_25380</name>
</gene>
<organism evidence="1 2">
    <name type="scientific">Pseudonocardia saturnea</name>
    <dbReference type="NCBI Taxonomy" id="33909"/>
    <lineage>
        <taxon>Bacteria</taxon>
        <taxon>Bacillati</taxon>
        <taxon>Actinomycetota</taxon>
        <taxon>Actinomycetes</taxon>
        <taxon>Pseudonocardiales</taxon>
        <taxon>Pseudonocardiaceae</taxon>
        <taxon>Pseudonocardia</taxon>
    </lineage>
</organism>
<evidence type="ECO:0000313" key="2">
    <source>
        <dbReference type="Proteomes" id="UP000320693"/>
    </source>
</evidence>
<evidence type="ECO:0000313" key="1">
    <source>
        <dbReference type="EMBL" id="GEC25509.1"/>
    </source>
</evidence>
<dbReference type="EMBL" id="BJNH01000025">
    <property type="protein sequence ID" value="GEC25509.1"/>
    <property type="molecule type" value="Genomic_DNA"/>
</dbReference>
<keyword evidence="2" id="KW-1185">Reference proteome</keyword>
<protein>
    <submittedName>
        <fullName evidence="1">Uncharacterized protein</fullName>
    </submittedName>
</protein>
<proteinExistence type="predicted"/>
<comment type="caution">
    <text evidence="1">The sequence shown here is derived from an EMBL/GenBank/DDBJ whole genome shotgun (WGS) entry which is preliminary data.</text>
</comment>
<accession>A0ABQ0RYV1</accession>
<reference evidence="1 2" key="1">
    <citation type="submission" date="2019-06" db="EMBL/GenBank/DDBJ databases">
        <title>Whole genome shotgun sequence of Pseudonocardia saturnea NBRC 14499.</title>
        <authorList>
            <person name="Hosoyama A."/>
            <person name="Uohara A."/>
            <person name="Ohji S."/>
            <person name="Ichikawa N."/>
        </authorList>
    </citation>
    <scope>NUCLEOTIDE SEQUENCE [LARGE SCALE GENOMIC DNA]</scope>
    <source>
        <strain evidence="1 2">NBRC 14499</strain>
    </source>
</reference>
<dbReference type="RefSeq" id="WP_085910844.1">
    <property type="nucleotide sequence ID" value="NZ_BJNH01000025.1"/>
</dbReference>
<name>A0ABQ0RYV1_9PSEU</name>